<dbReference type="InterPro" id="IPR056511">
    <property type="entry name" value="IDM1_C"/>
</dbReference>
<evidence type="ECO:0008006" key="11">
    <source>
        <dbReference type="Google" id="ProtNLM"/>
    </source>
</evidence>
<dbReference type="InterPro" id="IPR032308">
    <property type="entry name" value="TDBD"/>
</dbReference>
<dbReference type="InterPro" id="IPR011011">
    <property type="entry name" value="Znf_FYVE_PHD"/>
</dbReference>
<evidence type="ECO:0000313" key="9">
    <source>
        <dbReference type="EMBL" id="KAK8596211.1"/>
    </source>
</evidence>
<dbReference type="CDD" id="cd20405">
    <property type="entry name" value="Tudor_Agenet_AtDUF_rpt1_3"/>
    <property type="match status" value="1"/>
</dbReference>
<dbReference type="InterPro" id="IPR042163">
    <property type="entry name" value="PHF12"/>
</dbReference>
<keyword evidence="4" id="KW-0862">Zinc</keyword>
<dbReference type="EMBL" id="JBBPBM010000002">
    <property type="protein sequence ID" value="KAK8596211.1"/>
    <property type="molecule type" value="Genomic_DNA"/>
</dbReference>
<accession>A0ABR2G6R9</accession>
<feature type="domain" description="PHD-type" evidence="7">
    <location>
        <begin position="853"/>
        <end position="898"/>
    </location>
</feature>
<dbReference type="Pfam" id="PF16135">
    <property type="entry name" value="TDBD"/>
    <property type="match status" value="1"/>
</dbReference>
<dbReference type="Gene3D" id="3.30.40.10">
    <property type="entry name" value="Zinc/RING finger domain, C3HC4 (zinc finger)"/>
    <property type="match status" value="2"/>
</dbReference>
<evidence type="ECO:0000256" key="5">
    <source>
        <dbReference type="ARBA" id="ARBA00023242"/>
    </source>
</evidence>
<evidence type="ECO:0000259" key="8">
    <source>
        <dbReference type="PROSITE" id="PS51186"/>
    </source>
</evidence>
<protein>
    <recommendedName>
        <fullName evidence="11">PHD finger transcription factor</fullName>
    </recommendedName>
</protein>
<dbReference type="InterPro" id="IPR008395">
    <property type="entry name" value="Agenet-like_dom"/>
</dbReference>
<comment type="subcellular location">
    <subcellularLocation>
        <location evidence="1">Nucleus</location>
    </subcellularLocation>
</comment>
<dbReference type="SMART" id="SM00743">
    <property type="entry name" value="Agenet"/>
    <property type="match status" value="2"/>
</dbReference>
<evidence type="ECO:0000256" key="3">
    <source>
        <dbReference type="ARBA" id="ARBA00022771"/>
    </source>
</evidence>
<dbReference type="PANTHER" id="PTHR46309:SF12">
    <property type="entry name" value="GB|AAC80581.1"/>
    <property type="match status" value="1"/>
</dbReference>
<proteinExistence type="predicted"/>
<sequence>MAVIGVLEVKGSVWRKRKRRRIIEGKKFDFNEKVEVRSVEEGFQGSWHQGTVISWDKRGCHVKYDHLLLDDGSDRLVDIVSVSPVINVFACPCETHYNFRATIRQLPPKLEFSRQSLCYGLCVDVWYNDAWWEGVILDHEDGSEKRRVFFPDLGDEMTAEIDSLRITQDWNDFKEEWQQRGPWLFLELIEQYGQEWFLSVSVQQLWYDLREREDFQNVREWTFSCESLWKELVLEVIKDSHKITVDHFVKVLGLPGSSQPESKSQEEPAIPDVDDNIIPDANLGDTFALVPVKNQVNSTLLIPDTARIPSIQEKSSSGQLMHVYKDDNNVLAEPNEPCVDKVVCSLPEALLLSPSVADGISCICSVGSNEEFSTTDADMAERRAKHSGLNVTATWMPADPELVSKAESCPDAITKYIHAGKKPDKSLSTDVRKHLLYQGWKMESQQDGKIIRWRYLSPTGHRYYSLYQICLDLTDHSRKHTCSNTKDVCVEPNINHLRVVEPNIRRLHFVEPEYCPQAVLDWSKAELDEIQKCKGSDMTLKAKKHLSWLGWVFHYATNNGRRYLCYTSPRGRMYQSLREACKNCIKEGGLSQTDASPSRLLEKINDVEEIDCQLASEKLSSALALVDIQRSSMAPDTEPENWSKKCYSRFEKRNVVEQGRVIQRTQKPKRKSRGSLSYLAFDFKKGRADLPVKYTSISRLKGRKSPEALIKLRGNLKCSQLNRVLRSTKRVQEIVTPSSLHQNPRTVLSWLIDKNIVSLRSKVHYWRKEKRLKAEGRITHNGIMCKCCCKVYTLGGFVAHGGGENHRPAAKIFLEDGRSLLDCQMQAIKNGRLKFGKKKNSQLTRNCRMNKNDDICSVCQYGGELILCDQCPSSFHKKCLGLKTIPDGDWFCPSCCCGICGQSKLKDGANIVDDRLFTCDQCAHKYHVGCICSAGADRLEICATENWFCSKKCEEISLGLRELLGRPIPVGTDNLTWTLIKSMQPDSHDLDASDNETMVENYSKLSIALEVMHECFEPVKESRNGRDLVADIIFSRSSELNRLNFQGFYTILLERHDELITVANIRVHGEKVAEMPLIGTKFQHRRLGMCSLLMKQLEKMLMELGVERLILPAVPDVLQTWTGSFGFSEMTPSERLEFVDYTFLDFQGATMCQKLLLKKPLPESRLSIGSQFELHRDAFKGSDNVDDDGSNSVCNENKIMDQALLDLGYDCAMKTWLLNSLEPEIAASVGLISTANEMWDSIEEMFPNDGNNSRIFSLFQQLVDNKQGKKSLPEFFTPYPFLSPIIVVNGSVSTSSVFGKHHKAYFPSKESLSSSPFDLWGLAVILFIL</sequence>
<evidence type="ECO:0000256" key="1">
    <source>
        <dbReference type="ARBA" id="ARBA00004123"/>
    </source>
</evidence>
<keyword evidence="5" id="KW-0539">Nucleus</keyword>
<evidence type="ECO:0000259" key="7">
    <source>
        <dbReference type="PROSITE" id="PS50016"/>
    </source>
</evidence>
<feature type="domain" description="N-acetyltransferase" evidence="8">
    <location>
        <begin position="993"/>
        <end position="1162"/>
    </location>
</feature>
<dbReference type="PROSITE" id="PS50016">
    <property type="entry name" value="ZF_PHD_2"/>
    <property type="match status" value="1"/>
</dbReference>
<dbReference type="InterPro" id="IPR001965">
    <property type="entry name" value="Znf_PHD"/>
</dbReference>
<dbReference type="PROSITE" id="PS51186">
    <property type="entry name" value="GNAT"/>
    <property type="match status" value="1"/>
</dbReference>
<evidence type="ECO:0000313" key="10">
    <source>
        <dbReference type="Proteomes" id="UP001472677"/>
    </source>
</evidence>
<name>A0ABR2G6R9_9ROSI</name>
<dbReference type="Proteomes" id="UP001472677">
    <property type="component" value="Unassembled WGS sequence"/>
</dbReference>
<keyword evidence="3 6" id="KW-0863">Zinc-finger</keyword>
<dbReference type="InterPro" id="IPR054292">
    <property type="entry name" value="DUF7028"/>
</dbReference>
<dbReference type="CDD" id="cd15532">
    <property type="entry name" value="PHD2_CHD_II"/>
    <property type="match status" value="1"/>
</dbReference>
<dbReference type="InterPro" id="IPR000182">
    <property type="entry name" value="GNAT_dom"/>
</dbReference>
<evidence type="ECO:0000256" key="4">
    <source>
        <dbReference type="ARBA" id="ARBA00022833"/>
    </source>
</evidence>
<dbReference type="SUPFAM" id="SSF55729">
    <property type="entry name" value="Acyl-CoA N-acyltransferases (Nat)"/>
    <property type="match status" value="1"/>
</dbReference>
<dbReference type="SUPFAM" id="SSF57903">
    <property type="entry name" value="FYVE/PHD zinc finger"/>
    <property type="match status" value="1"/>
</dbReference>
<reference evidence="9 10" key="1">
    <citation type="journal article" date="2024" name="G3 (Bethesda)">
        <title>Genome assembly of Hibiscus sabdariffa L. provides insights into metabolisms of medicinal natural products.</title>
        <authorList>
            <person name="Kim T."/>
        </authorList>
    </citation>
    <scope>NUCLEOTIDE SEQUENCE [LARGE SCALE GENOMIC DNA]</scope>
    <source>
        <strain evidence="9">TK-2024</strain>
        <tissue evidence="9">Old leaves</tissue>
    </source>
</reference>
<dbReference type="Pfam" id="PF23209">
    <property type="entry name" value="IDM1_C"/>
    <property type="match status" value="1"/>
</dbReference>
<dbReference type="Pfam" id="PF05641">
    <property type="entry name" value="Agenet"/>
    <property type="match status" value="1"/>
</dbReference>
<dbReference type="InterPro" id="IPR019787">
    <property type="entry name" value="Znf_PHD-finger"/>
</dbReference>
<evidence type="ECO:0000256" key="2">
    <source>
        <dbReference type="ARBA" id="ARBA00022723"/>
    </source>
</evidence>
<keyword evidence="10" id="KW-1185">Reference proteome</keyword>
<comment type="caution">
    <text evidence="9">The sequence shown here is derived from an EMBL/GenBank/DDBJ whole genome shotgun (WGS) entry which is preliminary data.</text>
</comment>
<dbReference type="Pfam" id="PF00628">
    <property type="entry name" value="PHD"/>
    <property type="match status" value="1"/>
</dbReference>
<organism evidence="9 10">
    <name type="scientific">Hibiscus sabdariffa</name>
    <name type="common">roselle</name>
    <dbReference type="NCBI Taxonomy" id="183260"/>
    <lineage>
        <taxon>Eukaryota</taxon>
        <taxon>Viridiplantae</taxon>
        <taxon>Streptophyta</taxon>
        <taxon>Embryophyta</taxon>
        <taxon>Tracheophyta</taxon>
        <taxon>Spermatophyta</taxon>
        <taxon>Magnoliopsida</taxon>
        <taxon>eudicotyledons</taxon>
        <taxon>Gunneridae</taxon>
        <taxon>Pentapetalae</taxon>
        <taxon>rosids</taxon>
        <taxon>malvids</taxon>
        <taxon>Malvales</taxon>
        <taxon>Malvaceae</taxon>
        <taxon>Malvoideae</taxon>
        <taxon>Hibiscus</taxon>
    </lineage>
</organism>
<keyword evidence="2" id="KW-0479">Metal-binding</keyword>
<dbReference type="SMART" id="SM00249">
    <property type="entry name" value="PHD"/>
    <property type="match status" value="2"/>
</dbReference>
<gene>
    <name evidence="9" type="ORF">V6N12_064710</name>
</gene>
<dbReference type="Pfam" id="PF22970">
    <property type="entry name" value="DUF7028"/>
    <property type="match status" value="2"/>
</dbReference>
<dbReference type="InterPro" id="IPR016181">
    <property type="entry name" value="Acyl_CoA_acyltransferase"/>
</dbReference>
<dbReference type="InterPro" id="IPR014002">
    <property type="entry name" value="Agenet_dom_plant"/>
</dbReference>
<evidence type="ECO:0000256" key="6">
    <source>
        <dbReference type="PROSITE-ProRule" id="PRU00146"/>
    </source>
</evidence>
<dbReference type="InterPro" id="IPR013083">
    <property type="entry name" value="Znf_RING/FYVE/PHD"/>
</dbReference>
<dbReference type="PANTHER" id="PTHR46309">
    <property type="entry name" value="PHD FINGER PROTEIN 12"/>
    <property type="match status" value="1"/>
</dbReference>